<comment type="catalytic activity">
    <reaction evidence="22">
        <text>Cu(+)(in) + ATP + H2O = Cu(+)(out) + ADP + phosphate + H(+)</text>
        <dbReference type="Rhea" id="RHEA:25792"/>
        <dbReference type="ChEBI" id="CHEBI:15377"/>
        <dbReference type="ChEBI" id="CHEBI:15378"/>
        <dbReference type="ChEBI" id="CHEBI:30616"/>
        <dbReference type="ChEBI" id="CHEBI:43474"/>
        <dbReference type="ChEBI" id="CHEBI:49552"/>
        <dbReference type="ChEBI" id="CHEBI:456216"/>
        <dbReference type="EC" id="7.2.2.8"/>
    </reaction>
</comment>
<dbReference type="CDD" id="cd00371">
    <property type="entry name" value="HMA"/>
    <property type="match status" value="2"/>
</dbReference>
<keyword evidence="5" id="KW-0813">Transport</keyword>
<dbReference type="InterPro" id="IPR044492">
    <property type="entry name" value="P_typ_ATPase_HD_dom"/>
</dbReference>
<evidence type="ECO:0000256" key="22">
    <source>
        <dbReference type="ARBA" id="ARBA00049289"/>
    </source>
</evidence>
<evidence type="ECO:0000256" key="19">
    <source>
        <dbReference type="ARBA" id="ARBA00023136"/>
    </source>
</evidence>
<dbReference type="NCBIfam" id="TIGR00003">
    <property type="entry name" value="copper ion binding protein"/>
    <property type="match status" value="2"/>
</dbReference>
<dbReference type="EMBL" id="BMKR01000003">
    <property type="protein sequence ID" value="GGF65214.1"/>
    <property type="molecule type" value="Genomic_DNA"/>
</dbReference>
<dbReference type="InterPro" id="IPR023298">
    <property type="entry name" value="ATPase_P-typ_TM_dom_sf"/>
</dbReference>
<dbReference type="PANTHER" id="PTHR43520">
    <property type="entry name" value="ATP7, ISOFORM B"/>
    <property type="match status" value="1"/>
</dbReference>
<reference evidence="26" key="2">
    <citation type="submission" date="2020-09" db="EMBL/GenBank/DDBJ databases">
        <authorList>
            <person name="Sun Q."/>
            <person name="Zhou Y."/>
        </authorList>
    </citation>
    <scope>NUCLEOTIDE SEQUENCE</scope>
    <source>
        <strain evidence="26">CGMCC 1.16134</strain>
    </source>
</reference>
<accession>A0A917FAP1</accession>
<evidence type="ECO:0000256" key="20">
    <source>
        <dbReference type="ARBA" id="ARBA00029719"/>
    </source>
</evidence>
<feature type="transmembrane region" description="Helical" evidence="24">
    <location>
        <begin position="168"/>
        <end position="189"/>
    </location>
</feature>
<name>A0A917FAP1_9BACL</name>
<dbReference type="Gene3D" id="3.30.70.100">
    <property type="match status" value="2"/>
</dbReference>
<dbReference type="SUPFAM" id="SSF55008">
    <property type="entry name" value="HMA, heavy metal-associated domain"/>
    <property type="match status" value="2"/>
</dbReference>
<feature type="transmembrane region" description="Helical" evidence="24">
    <location>
        <begin position="232"/>
        <end position="248"/>
    </location>
</feature>
<dbReference type="SUPFAM" id="SSF81653">
    <property type="entry name" value="Calcium ATPase, transduction domain A"/>
    <property type="match status" value="1"/>
</dbReference>
<dbReference type="PRINTS" id="PR00119">
    <property type="entry name" value="CATATPASE"/>
</dbReference>
<keyword evidence="9 24" id="KW-0479">Metal-binding</keyword>
<dbReference type="SFLD" id="SFLDG00002">
    <property type="entry name" value="C1.7:_P-type_atpase_like"/>
    <property type="match status" value="1"/>
</dbReference>
<dbReference type="InterPro" id="IPR006121">
    <property type="entry name" value="HMA_dom"/>
</dbReference>
<keyword evidence="12" id="KW-0187">Copper transport</keyword>
<dbReference type="PROSITE" id="PS00154">
    <property type="entry name" value="ATPASE_E1_E2"/>
    <property type="match status" value="1"/>
</dbReference>
<evidence type="ECO:0000256" key="23">
    <source>
        <dbReference type="ARBA" id="ARBA00055366"/>
    </source>
</evidence>
<comment type="caution">
    <text evidence="26">The sequence shown here is derived from an EMBL/GenBank/DDBJ whole genome shotgun (WGS) entry which is preliminary data.</text>
</comment>
<dbReference type="GO" id="GO:0016887">
    <property type="term" value="F:ATP hydrolysis activity"/>
    <property type="evidence" value="ECO:0007669"/>
    <property type="project" value="InterPro"/>
</dbReference>
<evidence type="ECO:0000256" key="5">
    <source>
        <dbReference type="ARBA" id="ARBA00022448"/>
    </source>
</evidence>
<dbReference type="PANTHER" id="PTHR43520:SF8">
    <property type="entry name" value="P-TYPE CU(+) TRANSPORTER"/>
    <property type="match status" value="1"/>
</dbReference>
<dbReference type="InterPro" id="IPR036412">
    <property type="entry name" value="HAD-like_sf"/>
</dbReference>
<proteinExistence type="inferred from homology"/>
<keyword evidence="15" id="KW-1278">Translocase</keyword>
<dbReference type="InterPro" id="IPR027256">
    <property type="entry name" value="P-typ_ATPase_IB"/>
</dbReference>
<keyword evidence="19 24" id="KW-0472">Membrane</keyword>
<dbReference type="SUPFAM" id="SSF56784">
    <property type="entry name" value="HAD-like"/>
    <property type="match status" value="1"/>
</dbReference>
<dbReference type="InterPro" id="IPR036163">
    <property type="entry name" value="HMA_dom_sf"/>
</dbReference>
<dbReference type="InterPro" id="IPR008250">
    <property type="entry name" value="ATPase_P-typ_transduc_dom_A_sf"/>
</dbReference>
<dbReference type="EC" id="7.2.2.8" evidence="3"/>
<dbReference type="GO" id="GO:0055070">
    <property type="term" value="P:copper ion homeostasis"/>
    <property type="evidence" value="ECO:0007669"/>
    <property type="project" value="TreeGrafter"/>
</dbReference>
<dbReference type="FunFam" id="3.30.70.100:FF:000005">
    <property type="entry name" value="Copper-exporting P-type ATPase A"/>
    <property type="match status" value="2"/>
</dbReference>
<dbReference type="GO" id="GO:0005886">
    <property type="term" value="C:plasma membrane"/>
    <property type="evidence" value="ECO:0007669"/>
    <property type="project" value="UniProtKB-SubCell"/>
</dbReference>
<evidence type="ECO:0000256" key="18">
    <source>
        <dbReference type="ARBA" id="ARBA00023065"/>
    </source>
</evidence>
<keyword evidence="13 24" id="KW-0067">ATP-binding</keyword>
<dbReference type="Pfam" id="PF00403">
    <property type="entry name" value="HMA"/>
    <property type="match status" value="2"/>
</dbReference>
<dbReference type="SFLD" id="SFLDS00003">
    <property type="entry name" value="Haloacid_Dehalogenase"/>
    <property type="match status" value="1"/>
</dbReference>
<evidence type="ECO:0000313" key="27">
    <source>
        <dbReference type="Proteomes" id="UP000637643"/>
    </source>
</evidence>
<feature type="domain" description="HMA" evidence="25">
    <location>
        <begin position="11"/>
        <end position="77"/>
    </location>
</feature>
<evidence type="ECO:0000256" key="4">
    <source>
        <dbReference type="ARBA" id="ARBA00015102"/>
    </source>
</evidence>
<dbReference type="InterPro" id="IPR001757">
    <property type="entry name" value="P_typ_ATPase"/>
</dbReference>
<sequence length="818" mass="86759">MMDNTTASEEQQTTLQVSGMTCSACANRIEKGLSRMEGVSRANVNLTLEQATVAFDPKVAGLAQIEDKIRSLGYDTVRETADFDIAGMTCAACSARIEKVLGRTPGIAAVNVNLALETAHVEYTPGNISTREIIDKVSSIGYTATLKADRQNSADHRKLEIGRKRQKWILSAILSLPLLWAMAGHFTFTTWIPTPELFMNPWFQLILATPVQFIIGWQFYVGAYKALRNGSANMDVLVVLGTSAAYFYSLYLTVDSLRMSGMHHTVELYYETSAVLITLILVGKWFEALAKGRSSDAIKSLMGLQAKTALVVREGAEISIPVEEVLPGDIVLVKPGTKVPVDGEVVEGLSAVDESMLTGESLPVDKKPGDSVIGATLNKNGMLKVKARKVGRDTALAQIIRVVEEAQGSKAPIQRIADVISGIFVPIVVGIAALTFVVWYFWGAPGQFPDALEKAIAVLVIACPCALGLATPTSIMAGSGRAAELGILFKGGEHLEAAQGIKVVVLDKTGTVTNGKPVLTDVLTTTEIPAHGREEAENRLLSITAAAEKLSEHPLAEAIVAGAVTRGLELPSAGQFDNVPGRGISAVIDGQAVSVGTRRMMEEKGLNITDWAPLMKGLEQEGKTAMLVAVDGGIAGVVAVADTIKETSKAAVALLHEMGIEVVMITGDNKLTAQAIAQQAGIRTVLAEVLPEGKAEEVRRLQQGGRKVAMVGDGINDAPALATADTGMAIGTGTDVAMEAADITLMRGDLKSIPDAIIMSRKTMGNIKQNLFWALAYNTIGIPIAALGFLAPWLAGAAMAFSSVSVVLNALRLQRVKL</sequence>
<dbReference type="SUPFAM" id="SSF81665">
    <property type="entry name" value="Calcium ATPase, transmembrane domain M"/>
    <property type="match status" value="1"/>
</dbReference>
<organism evidence="26 27">
    <name type="scientific">Paenibacillus albidus</name>
    <dbReference type="NCBI Taxonomy" id="2041023"/>
    <lineage>
        <taxon>Bacteria</taxon>
        <taxon>Bacillati</taxon>
        <taxon>Bacillota</taxon>
        <taxon>Bacilli</taxon>
        <taxon>Bacillales</taxon>
        <taxon>Paenibacillaceae</taxon>
        <taxon>Paenibacillus</taxon>
    </lineage>
</organism>
<keyword evidence="8 24" id="KW-0812">Transmembrane</keyword>
<feature type="transmembrane region" description="Helical" evidence="24">
    <location>
        <begin position="770"/>
        <end position="787"/>
    </location>
</feature>
<dbReference type="GO" id="GO:0005507">
    <property type="term" value="F:copper ion binding"/>
    <property type="evidence" value="ECO:0007669"/>
    <property type="project" value="InterPro"/>
</dbReference>
<evidence type="ECO:0000256" key="15">
    <source>
        <dbReference type="ARBA" id="ARBA00022967"/>
    </source>
</evidence>
<keyword evidence="10" id="KW-0677">Repeat</keyword>
<dbReference type="SFLD" id="SFLDF00027">
    <property type="entry name" value="p-type_atpase"/>
    <property type="match status" value="1"/>
</dbReference>
<evidence type="ECO:0000256" key="16">
    <source>
        <dbReference type="ARBA" id="ARBA00022989"/>
    </source>
</evidence>
<keyword evidence="14" id="KW-0460">Magnesium</keyword>
<dbReference type="NCBIfam" id="TIGR01494">
    <property type="entry name" value="ATPase_P-type"/>
    <property type="match status" value="1"/>
</dbReference>
<dbReference type="InterPro" id="IPR018303">
    <property type="entry name" value="ATPase_P-typ_P_site"/>
</dbReference>
<dbReference type="PRINTS" id="PR00943">
    <property type="entry name" value="CUATPASE"/>
</dbReference>
<dbReference type="AlphaFoldDB" id="A0A917FAP1"/>
<keyword evidence="6 24" id="KW-1003">Cell membrane</keyword>
<keyword evidence="11 24" id="KW-0547">Nucleotide-binding</keyword>
<feature type="domain" description="HMA" evidence="25">
    <location>
        <begin position="79"/>
        <end position="145"/>
    </location>
</feature>
<evidence type="ECO:0000256" key="14">
    <source>
        <dbReference type="ARBA" id="ARBA00022842"/>
    </source>
</evidence>
<dbReference type="CDD" id="cd02094">
    <property type="entry name" value="P-type_ATPase_Cu-like"/>
    <property type="match status" value="1"/>
</dbReference>
<comment type="similarity">
    <text evidence="2 24">Belongs to the cation transport ATPase (P-type) (TC 3.A.3) family. Type IB subfamily.</text>
</comment>
<protein>
    <recommendedName>
        <fullName evidence="4">Copper-exporting P-type ATPase</fullName>
        <ecNumber evidence="3">7.2.2.8</ecNumber>
    </recommendedName>
    <alternativeName>
        <fullName evidence="20">Copper-exporting P-type ATPase A</fullName>
    </alternativeName>
    <alternativeName>
        <fullName evidence="21">Cu(+)-exporting ATPase</fullName>
    </alternativeName>
</protein>
<dbReference type="FunFam" id="2.70.150.10:FF:000002">
    <property type="entry name" value="Copper-transporting ATPase 1, putative"/>
    <property type="match status" value="1"/>
</dbReference>
<dbReference type="FunFam" id="3.40.50.1000:FF:000144">
    <property type="entry name" value="copper-transporting ATPase 1 isoform X2"/>
    <property type="match status" value="1"/>
</dbReference>
<dbReference type="InterPro" id="IPR017969">
    <property type="entry name" value="Heavy-metal-associated_CS"/>
</dbReference>
<dbReference type="GO" id="GO:0043682">
    <property type="term" value="F:P-type divalent copper transporter activity"/>
    <property type="evidence" value="ECO:0007669"/>
    <property type="project" value="TreeGrafter"/>
</dbReference>
<evidence type="ECO:0000256" key="7">
    <source>
        <dbReference type="ARBA" id="ARBA00022553"/>
    </source>
</evidence>
<dbReference type="InterPro" id="IPR059000">
    <property type="entry name" value="ATPase_P-type_domA"/>
</dbReference>
<dbReference type="PROSITE" id="PS50846">
    <property type="entry name" value="HMA_2"/>
    <property type="match status" value="2"/>
</dbReference>
<comment type="subcellular location">
    <subcellularLocation>
        <location evidence="1">Cell membrane</location>
        <topology evidence="1">Multi-pass membrane protein</topology>
    </subcellularLocation>
</comment>
<evidence type="ECO:0000256" key="11">
    <source>
        <dbReference type="ARBA" id="ARBA00022741"/>
    </source>
</evidence>
<evidence type="ECO:0000256" key="17">
    <source>
        <dbReference type="ARBA" id="ARBA00023008"/>
    </source>
</evidence>
<evidence type="ECO:0000256" key="24">
    <source>
        <dbReference type="RuleBase" id="RU362081"/>
    </source>
</evidence>
<dbReference type="PRINTS" id="PR00942">
    <property type="entry name" value="CUATPASEI"/>
</dbReference>
<comment type="function">
    <text evidence="23">Involved in copper export.</text>
</comment>
<keyword evidence="27" id="KW-1185">Reference proteome</keyword>
<feature type="transmembrane region" description="Helical" evidence="24">
    <location>
        <begin position="268"/>
        <end position="286"/>
    </location>
</feature>
<dbReference type="GO" id="GO:0005524">
    <property type="term" value="F:ATP binding"/>
    <property type="evidence" value="ECO:0007669"/>
    <property type="project" value="UniProtKB-UniRule"/>
</dbReference>
<evidence type="ECO:0000256" key="6">
    <source>
        <dbReference type="ARBA" id="ARBA00022475"/>
    </source>
</evidence>
<keyword evidence="7" id="KW-0597">Phosphoprotein</keyword>
<dbReference type="InterPro" id="IPR023299">
    <property type="entry name" value="ATPase_P-typ_cyto_dom_N"/>
</dbReference>
<keyword evidence="17" id="KW-0186">Copper</keyword>
<reference evidence="26" key="1">
    <citation type="journal article" date="2014" name="Int. J. Syst. Evol. Microbiol.">
        <title>Complete genome sequence of Corynebacterium casei LMG S-19264T (=DSM 44701T), isolated from a smear-ripened cheese.</title>
        <authorList>
            <consortium name="US DOE Joint Genome Institute (JGI-PGF)"/>
            <person name="Walter F."/>
            <person name="Albersmeier A."/>
            <person name="Kalinowski J."/>
            <person name="Ruckert C."/>
        </authorList>
    </citation>
    <scope>NUCLEOTIDE SEQUENCE</scope>
    <source>
        <strain evidence="26">CGMCC 1.16134</strain>
    </source>
</reference>
<evidence type="ECO:0000256" key="10">
    <source>
        <dbReference type="ARBA" id="ARBA00022737"/>
    </source>
</evidence>
<evidence type="ECO:0000313" key="26">
    <source>
        <dbReference type="EMBL" id="GGF65214.1"/>
    </source>
</evidence>
<keyword evidence="18" id="KW-0406">Ion transport</keyword>
<evidence type="ECO:0000256" key="3">
    <source>
        <dbReference type="ARBA" id="ARBA00012517"/>
    </source>
</evidence>
<dbReference type="Pfam" id="PF00702">
    <property type="entry name" value="Hydrolase"/>
    <property type="match status" value="1"/>
</dbReference>
<dbReference type="Gene3D" id="3.40.1110.10">
    <property type="entry name" value="Calcium-transporting ATPase, cytoplasmic domain N"/>
    <property type="match status" value="1"/>
</dbReference>
<dbReference type="GO" id="GO:0140581">
    <property type="term" value="F:P-type monovalent copper transporter activity"/>
    <property type="evidence" value="ECO:0007669"/>
    <property type="project" value="UniProtKB-EC"/>
</dbReference>
<dbReference type="Gene3D" id="3.40.50.1000">
    <property type="entry name" value="HAD superfamily/HAD-like"/>
    <property type="match status" value="1"/>
</dbReference>
<evidence type="ECO:0000256" key="2">
    <source>
        <dbReference type="ARBA" id="ARBA00006024"/>
    </source>
</evidence>
<evidence type="ECO:0000256" key="9">
    <source>
        <dbReference type="ARBA" id="ARBA00022723"/>
    </source>
</evidence>
<keyword evidence="16 24" id="KW-1133">Transmembrane helix</keyword>
<evidence type="ECO:0000256" key="12">
    <source>
        <dbReference type="ARBA" id="ARBA00022796"/>
    </source>
</evidence>
<gene>
    <name evidence="26" type="ORF">GCM10010912_07790</name>
</gene>
<evidence type="ECO:0000259" key="25">
    <source>
        <dbReference type="PROSITE" id="PS50846"/>
    </source>
</evidence>
<dbReference type="PROSITE" id="PS01047">
    <property type="entry name" value="HMA_1"/>
    <property type="match status" value="2"/>
</dbReference>
<evidence type="ECO:0000256" key="13">
    <source>
        <dbReference type="ARBA" id="ARBA00022840"/>
    </source>
</evidence>
<dbReference type="Pfam" id="PF00122">
    <property type="entry name" value="E1-E2_ATPase"/>
    <property type="match status" value="1"/>
</dbReference>
<feature type="transmembrane region" description="Helical" evidence="24">
    <location>
        <begin position="419"/>
        <end position="442"/>
    </location>
</feature>
<dbReference type="Gene3D" id="2.70.150.10">
    <property type="entry name" value="Calcium-transporting ATPase, cytoplasmic transduction domain A"/>
    <property type="match status" value="1"/>
</dbReference>
<evidence type="ECO:0000256" key="1">
    <source>
        <dbReference type="ARBA" id="ARBA00004651"/>
    </source>
</evidence>
<evidence type="ECO:0000256" key="8">
    <source>
        <dbReference type="ARBA" id="ARBA00022692"/>
    </source>
</evidence>
<dbReference type="Proteomes" id="UP000637643">
    <property type="component" value="Unassembled WGS sequence"/>
</dbReference>
<feature type="transmembrane region" description="Helical" evidence="24">
    <location>
        <begin position="454"/>
        <end position="471"/>
    </location>
</feature>
<dbReference type="InterPro" id="IPR023214">
    <property type="entry name" value="HAD_sf"/>
</dbReference>
<evidence type="ECO:0000256" key="21">
    <source>
        <dbReference type="ARBA" id="ARBA00033239"/>
    </source>
</evidence>
<dbReference type="NCBIfam" id="TIGR01511">
    <property type="entry name" value="ATPase-IB1_Cu"/>
    <property type="match status" value="1"/>
</dbReference>
<dbReference type="NCBIfam" id="TIGR01525">
    <property type="entry name" value="ATPase-IB_hvy"/>
    <property type="match status" value="1"/>
</dbReference>
<feature type="transmembrane region" description="Helical" evidence="24">
    <location>
        <begin position="201"/>
        <end position="220"/>
    </location>
</feature>
<dbReference type="InterPro" id="IPR006122">
    <property type="entry name" value="HMA_Cu_ion-bd"/>
</dbReference>